<gene>
    <name evidence="1" type="ORF">RHMOL_Rhmol10G0026900</name>
</gene>
<name>A0ACC0LZB4_RHOML</name>
<organism evidence="1 2">
    <name type="scientific">Rhododendron molle</name>
    <name type="common">Chinese azalea</name>
    <name type="synonym">Azalea mollis</name>
    <dbReference type="NCBI Taxonomy" id="49168"/>
    <lineage>
        <taxon>Eukaryota</taxon>
        <taxon>Viridiplantae</taxon>
        <taxon>Streptophyta</taxon>
        <taxon>Embryophyta</taxon>
        <taxon>Tracheophyta</taxon>
        <taxon>Spermatophyta</taxon>
        <taxon>Magnoliopsida</taxon>
        <taxon>eudicotyledons</taxon>
        <taxon>Gunneridae</taxon>
        <taxon>Pentapetalae</taxon>
        <taxon>asterids</taxon>
        <taxon>Ericales</taxon>
        <taxon>Ericaceae</taxon>
        <taxon>Ericoideae</taxon>
        <taxon>Rhodoreae</taxon>
        <taxon>Rhododendron</taxon>
    </lineage>
</organism>
<protein>
    <submittedName>
        <fullName evidence="1">Uncharacterized protein</fullName>
    </submittedName>
</protein>
<dbReference type="EMBL" id="CM046397">
    <property type="protein sequence ID" value="KAI8533664.1"/>
    <property type="molecule type" value="Genomic_DNA"/>
</dbReference>
<keyword evidence="2" id="KW-1185">Reference proteome</keyword>
<evidence type="ECO:0000313" key="2">
    <source>
        <dbReference type="Proteomes" id="UP001062846"/>
    </source>
</evidence>
<proteinExistence type="predicted"/>
<sequence length="568" mass="63076">MAIVLFSFVAVLVAPLLHLPKVGCETDVVVLQKTCGHNQARDGLKYMANYFNVTKTMHGEMRKKRFALRKGGEYPDQIYVLSQCMNDLSGDACDACFSRGSSMLSNCLAFTSGQILLGECFMRFDNYNFFRETASTSIDKPQRCSNNTARAPQQYTESATVLINELAQRAPRNRGYARGKKKTFKDDDSPVLGVASCLKTMDTRSCATCLANASAAVAQCLPSEEGIAYSAGCGVRYFHPPSANKNNFIMYAKYALGAAAFSSIVFLIGIVVGNLIYKKRKNHQLETQGLEINSLITISMRFKYSTLQKATDDFSVSHKIGRGGYGEVFKGALQDGREIAIKRLFISGRSQTNTVCNEMDIICLAQHENLVRFLGSCFENDSLLVYEFVANGSLDRTLFGMLVTTGYMAPEYLSHGRLTEKVDVYSYGVLVLEIISGVENNNYHSEDILSTLVTTTWKHFQAKTAGEIIDTSIAIEDVKGVERIIQIGLLCTQESPSLRPDMGDVVQWLERKNLQLPSPSKPPFADECLTILPDSPLVSFSFRPHEHSISIDSCKYYDVDNNNINNER</sequence>
<dbReference type="Proteomes" id="UP001062846">
    <property type="component" value="Chromosome 10"/>
</dbReference>
<evidence type="ECO:0000313" key="1">
    <source>
        <dbReference type="EMBL" id="KAI8533664.1"/>
    </source>
</evidence>
<comment type="caution">
    <text evidence="1">The sequence shown here is derived from an EMBL/GenBank/DDBJ whole genome shotgun (WGS) entry which is preliminary data.</text>
</comment>
<reference evidence="1" key="1">
    <citation type="submission" date="2022-02" db="EMBL/GenBank/DDBJ databases">
        <title>Plant Genome Project.</title>
        <authorList>
            <person name="Zhang R.-G."/>
        </authorList>
    </citation>
    <scope>NUCLEOTIDE SEQUENCE</scope>
    <source>
        <strain evidence="1">AT1</strain>
    </source>
</reference>
<accession>A0ACC0LZB4</accession>